<gene>
    <name evidence="1" type="ORF">BJX66DRAFT_107311</name>
</gene>
<comment type="caution">
    <text evidence="1">The sequence shown here is derived from an EMBL/GenBank/DDBJ whole genome shotgun (WGS) entry which is preliminary data.</text>
</comment>
<accession>A0ABR4GFC2</accession>
<keyword evidence="2" id="KW-1185">Reference proteome</keyword>
<organism evidence="1 2">
    <name type="scientific">Aspergillus keveii</name>
    <dbReference type="NCBI Taxonomy" id="714993"/>
    <lineage>
        <taxon>Eukaryota</taxon>
        <taxon>Fungi</taxon>
        <taxon>Dikarya</taxon>
        <taxon>Ascomycota</taxon>
        <taxon>Pezizomycotina</taxon>
        <taxon>Eurotiomycetes</taxon>
        <taxon>Eurotiomycetidae</taxon>
        <taxon>Eurotiales</taxon>
        <taxon>Aspergillaceae</taxon>
        <taxon>Aspergillus</taxon>
        <taxon>Aspergillus subgen. Nidulantes</taxon>
    </lineage>
</organism>
<sequence>MQRGLDDLQSEGQLSNMIDAEALYPRQPSWTGSHELISPFSPPGKTLTHQIFLLPCDEQGLCGYTRQATRTAELSRLTTLFPRSFWNFIRLIAFLMSQVRFDVRPLLRPPRSWCRPASTSIEILLLEQSAQVTRLNAYRFLLHNEHTITASRSTSFVLLRSSANSSLDCGSVLDRS</sequence>
<protein>
    <submittedName>
        <fullName evidence="1">Uncharacterized protein</fullName>
    </submittedName>
</protein>
<evidence type="ECO:0000313" key="1">
    <source>
        <dbReference type="EMBL" id="KAL2797220.1"/>
    </source>
</evidence>
<dbReference type="Proteomes" id="UP001610563">
    <property type="component" value="Unassembled WGS sequence"/>
</dbReference>
<proteinExistence type="predicted"/>
<reference evidence="1 2" key="1">
    <citation type="submission" date="2024-07" db="EMBL/GenBank/DDBJ databases">
        <title>Section-level genome sequencing and comparative genomics of Aspergillus sections Usti and Cavernicolus.</title>
        <authorList>
            <consortium name="Lawrence Berkeley National Laboratory"/>
            <person name="Nybo J.L."/>
            <person name="Vesth T.C."/>
            <person name="Theobald S."/>
            <person name="Frisvad J.C."/>
            <person name="Larsen T.O."/>
            <person name="Kjaerboelling I."/>
            <person name="Rothschild-Mancinelli K."/>
            <person name="Lyhne E.K."/>
            <person name="Kogle M.E."/>
            <person name="Barry K."/>
            <person name="Clum A."/>
            <person name="Na H."/>
            <person name="Ledsgaard L."/>
            <person name="Lin J."/>
            <person name="Lipzen A."/>
            <person name="Kuo A."/>
            <person name="Riley R."/>
            <person name="Mondo S."/>
            <person name="Labutti K."/>
            <person name="Haridas S."/>
            <person name="Pangalinan J."/>
            <person name="Salamov A.A."/>
            <person name="Simmons B.A."/>
            <person name="Magnuson J.K."/>
            <person name="Chen J."/>
            <person name="Drula E."/>
            <person name="Henrissat B."/>
            <person name="Wiebenga A."/>
            <person name="Lubbers R.J."/>
            <person name="Gomes A.C."/>
            <person name="Makela M.R."/>
            <person name="Stajich J."/>
            <person name="Grigoriev I.V."/>
            <person name="Mortensen U.H."/>
            <person name="De Vries R.P."/>
            <person name="Baker S.E."/>
            <person name="Andersen M.R."/>
        </authorList>
    </citation>
    <scope>NUCLEOTIDE SEQUENCE [LARGE SCALE GENOMIC DNA]</scope>
    <source>
        <strain evidence="1 2">CBS 209.92</strain>
    </source>
</reference>
<evidence type="ECO:0000313" key="2">
    <source>
        <dbReference type="Proteomes" id="UP001610563"/>
    </source>
</evidence>
<dbReference type="EMBL" id="JBFTWV010000020">
    <property type="protein sequence ID" value="KAL2797220.1"/>
    <property type="molecule type" value="Genomic_DNA"/>
</dbReference>
<name>A0ABR4GFC2_9EURO</name>